<comment type="caution">
    <text evidence="1">The sequence shown here is derived from an EMBL/GenBank/DDBJ whole genome shotgun (WGS) entry which is preliminary data.</text>
</comment>
<organism evidence="1 2">
    <name type="scientific">Neolewinella xylanilytica</name>
    <dbReference type="NCBI Taxonomy" id="1514080"/>
    <lineage>
        <taxon>Bacteria</taxon>
        <taxon>Pseudomonadati</taxon>
        <taxon>Bacteroidota</taxon>
        <taxon>Saprospiria</taxon>
        <taxon>Saprospirales</taxon>
        <taxon>Lewinellaceae</taxon>
        <taxon>Neolewinella</taxon>
    </lineage>
</organism>
<reference evidence="1 2" key="1">
    <citation type="submission" date="2018-02" db="EMBL/GenBank/DDBJ databases">
        <title>Genomic Encyclopedia of Archaeal and Bacterial Type Strains, Phase II (KMG-II): from individual species to whole genera.</title>
        <authorList>
            <person name="Goeker M."/>
        </authorList>
    </citation>
    <scope>NUCLEOTIDE SEQUENCE [LARGE SCALE GENOMIC DNA]</scope>
    <source>
        <strain evidence="1 2">DSM 29526</strain>
    </source>
</reference>
<evidence type="ECO:0000313" key="2">
    <source>
        <dbReference type="Proteomes" id="UP000237662"/>
    </source>
</evidence>
<name>A0A2S6IB43_9BACT</name>
<dbReference type="AlphaFoldDB" id="A0A2S6IB43"/>
<sequence length="392" mass="43643">MRTYEIFFLFGCLSLVACGPPDSPAEVMVPGKDYVLTEGKPLGYLQIGGSYAGFRLRIDRDTAHLFSPFHGHGERLPAYAGDSLATFGDPQYMVYDRRPDSSLVAVLRDSSGIIGRQRYELIDELATNPLAESATGKTYRFAIDGQAYYAYFEAPPTADAVQETRVQLYTLTDSSGRISRIAGGMGNRSAYASIPVYFPYRPDLTEGRRGVLLFSGDESGAPQVHMNYDGGADYTYLSGPYELTEQVSPLPEGIGARELVNLMNRSNITTELLTPEPAREALQYAYLEDFWRLGGIEAGEAGQLDFEFREEGGFTMFCGDRVLTRGSWSLSPDRNFFILSDETTQHRRHQFIDGYDGSTLTLTVPVRVKTKLPYGTELQSYYDGLAEVRFSR</sequence>
<accession>A0A2S6IB43</accession>
<dbReference type="EMBL" id="PTJC01000005">
    <property type="protein sequence ID" value="PPK88733.1"/>
    <property type="molecule type" value="Genomic_DNA"/>
</dbReference>
<proteinExistence type="predicted"/>
<dbReference type="RefSeq" id="WP_104419265.1">
    <property type="nucleotide sequence ID" value="NZ_PTJC01000005.1"/>
</dbReference>
<dbReference type="OrthoDB" id="1491293at2"/>
<dbReference type="PROSITE" id="PS51257">
    <property type="entry name" value="PROKAR_LIPOPROTEIN"/>
    <property type="match status" value="1"/>
</dbReference>
<dbReference type="Proteomes" id="UP000237662">
    <property type="component" value="Unassembled WGS sequence"/>
</dbReference>
<gene>
    <name evidence="1" type="ORF">CLV84_1704</name>
</gene>
<protein>
    <submittedName>
        <fullName evidence="1">Uncharacterized protein</fullName>
    </submittedName>
</protein>
<evidence type="ECO:0000313" key="1">
    <source>
        <dbReference type="EMBL" id="PPK88733.1"/>
    </source>
</evidence>
<keyword evidence="2" id="KW-1185">Reference proteome</keyword>